<proteinExistence type="predicted"/>
<sequence length="178" mass="19630">MVRVGQPLRRNRDETVLVHTRRHAKALFWPVVVGFIGIVGAAALLGLMPTAMRTQYWPIVAALAATIVIIGTVVPWLTWFTTTMTITDRRVMLRHGVVVRRGHDIMVDSLVDVSWQAGISDRMMGCGRLILTSASDQMVLNDVPGPRRIADLLAELTDGEYAGYGGYLDDDDISVTAR</sequence>
<dbReference type="EMBL" id="VUMG01000003">
    <property type="protein sequence ID" value="MSS45965.1"/>
    <property type="molecule type" value="Genomic_DNA"/>
</dbReference>
<reference evidence="3 4" key="1">
    <citation type="submission" date="2019-08" db="EMBL/GenBank/DDBJ databases">
        <title>In-depth cultivation of the pig gut microbiome towards novel bacterial diversity and tailored functional studies.</title>
        <authorList>
            <person name="Wylensek D."/>
            <person name="Hitch T.C.A."/>
            <person name="Clavel T."/>
        </authorList>
    </citation>
    <scope>NUCLEOTIDE SEQUENCE [LARGE SCALE GENOMIC DNA]</scope>
    <source>
        <strain evidence="3 4">WCA-380-WT-3A</strain>
    </source>
</reference>
<gene>
    <name evidence="3" type="ORF">FYJ43_07925</name>
</gene>
<evidence type="ECO:0000259" key="2">
    <source>
        <dbReference type="Pfam" id="PF03703"/>
    </source>
</evidence>
<feature type="transmembrane region" description="Helical" evidence="1">
    <location>
        <begin position="59"/>
        <end position="80"/>
    </location>
</feature>
<keyword evidence="1" id="KW-0812">Transmembrane</keyword>
<feature type="transmembrane region" description="Helical" evidence="1">
    <location>
        <begin position="27"/>
        <end position="47"/>
    </location>
</feature>
<name>A0A7K0J7M7_9ACTN</name>
<keyword evidence="1" id="KW-1133">Transmembrane helix</keyword>
<evidence type="ECO:0000256" key="1">
    <source>
        <dbReference type="SAM" id="Phobius"/>
    </source>
</evidence>
<keyword evidence="1" id="KW-0472">Membrane</keyword>
<dbReference type="InterPro" id="IPR005182">
    <property type="entry name" value="YdbS-like_PH"/>
</dbReference>
<evidence type="ECO:0000313" key="3">
    <source>
        <dbReference type="EMBL" id="MSS45965.1"/>
    </source>
</evidence>
<dbReference type="Proteomes" id="UP000466104">
    <property type="component" value="Unassembled WGS sequence"/>
</dbReference>
<dbReference type="Pfam" id="PF03703">
    <property type="entry name" value="bPH_2"/>
    <property type="match status" value="1"/>
</dbReference>
<evidence type="ECO:0000313" key="4">
    <source>
        <dbReference type="Proteomes" id="UP000466104"/>
    </source>
</evidence>
<protein>
    <submittedName>
        <fullName evidence="3">PH domain-containing protein</fullName>
    </submittedName>
</protein>
<comment type="caution">
    <text evidence="3">The sequence shown here is derived from an EMBL/GenBank/DDBJ whole genome shotgun (WGS) entry which is preliminary data.</text>
</comment>
<dbReference type="RefSeq" id="WP_154563720.1">
    <property type="nucleotide sequence ID" value="NZ_VUMG01000003.1"/>
</dbReference>
<dbReference type="PANTHER" id="PTHR37938">
    <property type="entry name" value="BLL0215 PROTEIN"/>
    <property type="match status" value="1"/>
</dbReference>
<dbReference type="AlphaFoldDB" id="A0A7K0J7M7"/>
<organism evidence="3 4">
    <name type="scientific">Cutibacterium porci</name>
    <dbReference type="NCBI Taxonomy" id="2605781"/>
    <lineage>
        <taxon>Bacteria</taxon>
        <taxon>Bacillati</taxon>
        <taxon>Actinomycetota</taxon>
        <taxon>Actinomycetes</taxon>
        <taxon>Propionibacteriales</taxon>
        <taxon>Propionibacteriaceae</taxon>
        <taxon>Cutibacterium</taxon>
    </lineage>
</organism>
<keyword evidence="4" id="KW-1185">Reference proteome</keyword>
<dbReference type="PANTHER" id="PTHR37938:SF1">
    <property type="entry name" value="BLL0215 PROTEIN"/>
    <property type="match status" value="1"/>
</dbReference>
<accession>A0A7K0J7M7</accession>
<feature type="domain" description="YdbS-like PH" evidence="2">
    <location>
        <begin position="79"/>
        <end position="150"/>
    </location>
</feature>